<reference evidence="3 4" key="1">
    <citation type="submission" date="2016-11" db="EMBL/GenBank/DDBJ databases">
        <title>The macronuclear genome of Stentor coeruleus: a giant cell with tiny introns.</title>
        <authorList>
            <person name="Slabodnick M."/>
            <person name="Ruby J.G."/>
            <person name="Reiff S.B."/>
            <person name="Swart E.C."/>
            <person name="Gosai S."/>
            <person name="Prabakaran S."/>
            <person name="Witkowska E."/>
            <person name="Larue G.E."/>
            <person name="Fisher S."/>
            <person name="Freeman R.M."/>
            <person name="Gunawardena J."/>
            <person name="Chu W."/>
            <person name="Stover N.A."/>
            <person name="Gregory B.D."/>
            <person name="Nowacki M."/>
            <person name="Derisi J."/>
            <person name="Roy S.W."/>
            <person name="Marshall W.F."/>
            <person name="Sood P."/>
        </authorList>
    </citation>
    <scope>NUCLEOTIDE SEQUENCE [LARGE SCALE GENOMIC DNA]</scope>
    <source>
        <strain evidence="3">WM001</strain>
    </source>
</reference>
<feature type="coiled-coil region" evidence="1">
    <location>
        <begin position="163"/>
        <end position="190"/>
    </location>
</feature>
<comment type="caution">
    <text evidence="3">The sequence shown here is derived from an EMBL/GenBank/DDBJ whole genome shotgun (WGS) entry which is preliminary data.</text>
</comment>
<feature type="compositionally biased region" description="Basic and acidic residues" evidence="2">
    <location>
        <begin position="760"/>
        <end position="821"/>
    </location>
</feature>
<feature type="compositionally biased region" description="Basic and acidic residues" evidence="2">
    <location>
        <begin position="730"/>
        <end position="750"/>
    </location>
</feature>
<evidence type="ECO:0000313" key="3">
    <source>
        <dbReference type="EMBL" id="OMJ89957.1"/>
    </source>
</evidence>
<dbReference type="PANTHER" id="PTHR37028:SF8">
    <property type="entry name" value="200 KDA ANTIGEN P200"/>
    <property type="match status" value="1"/>
</dbReference>
<feature type="region of interest" description="Disordered" evidence="2">
    <location>
        <begin position="330"/>
        <end position="351"/>
    </location>
</feature>
<sequence>MSEGNSNGDPPIEVKAEEPQSKENPPQEEIKENPPPAEQGTQEKPPEQEKSPENVIKEETKDEGPNAKANKPILKKAGAKAKKHIIDELNMNFDKHATIALLNCTTPPAKLSQSSQKDFIKKNIQRSAAVLSQTKAPIIHDESKINELLEESNKKISKTVDVNQRFYKKAEDYKKKNEELKEKMMKEQLDACTFKPKTNTKKEAKQNPKDFNKKLDDYIEKKKKRQEDAMVESKKNQEKQDNPEELTYKPKICEKSKEILSKKVKDEVPIHERLYNQSKTQAHKQLHEIEVQIQKEPKEKENKEKDITNDVPEIIPEGEKPIIEGEEAKVEIKDSSKESSSIKDKELLSDPNKTVEEQEVFFRPTINPKSKNLARQGKIENILYEDALRRKNKTVNTQNSPQTKFLTSNSEKFLAEKFKRDFNDCLAEIQTEDSSKLNYNQLLDISRSLYFIREEKEEVDRITTMQIWRLFSEDEAALVSKESVLAVLLGVMGLWEEWMESESIQVKISKEETIKLHKKYKQLYTNRCDVTNKSTINQTFKNLNEPTFQPEMIAQSNELAEKWRSAHREPGKIEDNLLSEQSKKEKKIQQLKQKAEAEQLKECSFKPKTEELPSIYTKSTHDYSKLGEGIDPRSTHKGVILYNLAEKNKEKKEQLVKTSKEKQEKEDLEECTFAPKVLEKNPGNINDFVQRMQAREELKEKKSISSPKELGKGAKIVKSPRSNRKTSPKKVVEEGKNLESITEAKEDKDISPNMNLNEENNVKPQEEQQKTDDASLKPLEEPQKTEDISSKTQEEPPKTEEVPKTEENKVEEPPKSEENNG</sequence>
<dbReference type="Proteomes" id="UP000187209">
    <property type="component" value="Unassembled WGS sequence"/>
</dbReference>
<keyword evidence="4" id="KW-1185">Reference proteome</keyword>
<feature type="region of interest" description="Disordered" evidence="2">
    <location>
        <begin position="696"/>
        <end position="821"/>
    </location>
</feature>
<accession>A0A1R2CLR8</accession>
<name>A0A1R2CLR8_9CILI</name>
<organism evidence="3 4">
    <name type="scientific">Stentor coeruleus</name>
    <dbReference type="NCBI Taxonomy" id="5963"/>
    <lineage>
        <taxon>Eukaryota</taxon>
        <taxon>Sar</taxon>
        <taxon>Alveolata</taxon>
        <taxon>Ciliophora</taxon>
        <taxon>Postciliodesmatophora</taxon>
        <taxon>Heterotrichea</taxon>
        <taxon>Heterotrichida</taxon>
        <taxon>Stentoridae</taxon>
        <taxon>Stentor</taxon>
    </lineage>
</organism>
<dbReference type="AlphaFoldDB" id="A0A1R2CLR8"/>
<keyword evidence="1" id="KW-0175">Coiled coil</keyword>
<evidence type="ECO:0000313" key="4">
    <source>
        <dbReference type="Proteomes" id="UP000187209"/>
    </source>
</evidence>
<feature type="coiled-coil region" evidence="1">
    <location>
        <begin position="574"/>
        <end position="601"/>
    </location>
</feature>
<feature type="compositionally biased region" description="Basic and acidic residues" evidence="2">
    <location>
        <begin position="200"/>
        <end position="249"/>
    </location>
</feature>
<feature type="region of interest" description="Disordered" evidence="2">
    <location>
        <begin position="1"/>
        <end position="80"/>
    </location>
</feature>
<gene>
    <name evidence="3" type="ORF">SteCoe_7742</name>
</gene>
<feature type="region of interest" description="Disordered" evidence="2">
    <location>
        <begin position="190"/>
        <end position="249"/>
    </location>
</feature>
<protein>
    <submittedName>
        <fullName evidence="3">Uncharacterized protein</fullName>
    </submittedName>
</protein>
<dbReference type="EMBL" id="MPUH01000113">
    <property type="protein sequence ID" value="OMJ89957.1"/>
    <property type="molecule type" value="Genomic_DNA"/>
</dbReference>
<dbReference type="PANTHER" id="PTHR37028">
    <property type="entry name" value="UNNAMED PRODUCT-RELATED"/>
    <property type="match status" value="1"/>
</dbReference>
<proteinExistence type="predicted"/>
<dbReference type="OrthoDB" id="297993at2759"/>
<feature type="compositionally biased region" description="Basic and acidic residues" evidence="2">
    <location>
        <begin position="12"/>
        <end position="21"/>
    </location>
</feature>
<evidence type="ECO:0000256" key="1">
    <source>
        <dbReference type="SAM" id="Coils"/>
    </source>
</evidence>
<evidence type="ECO:0000256" key="2">
    <source>
        <dbReference type="SAM" id="MobiDB-lite"/>
    </source>
</evidence>
<feature type="compositionally biased region" description="Basic and acidic residues" evidence="2">
    <location>
        <begin position="44"/>
        <end position="65"/>
    </location>
</feature>